<dbReference type="CDD" id="cd14819">
    <property type="entry name" value="Translin"/>
    <property type="match status" value="1"/>
</dbReference>
<keyword evidence="4" id="KW-0963">Cytoplasm</keyword>
<comment type="similarity">
    <text evidence="3">Belongs to the translin family.</text>
</comment>
<dbReference type="OrthoDB" id="829at2759"/>
<gene>
    <name evidence="8" type="ORF">E3P99_02195</name>
</gene>
<evidence type="ECO:0000256" key="2">
    <source>
        <dbReference type="ARBA" id="ARBA00004496"/>
    </source>
</evidence>
<sequence length="220" mass="26324">MEQDSKRLRTDSFKDQMKQLNDLIEKDNEHRQSLKDMVSEMDGPIQEGLAISQRMHRIKESEISKEIIKPLYEVVVDYFLLYKQLCEVIEPTEYNKFENLWNKSVQQYLYLRLLIHYFNHDDLLDYASAKEYLGNDSHLYDYLYAVMQLVNELTRLTVNTVILNEFDRPKRISAFIKDVYQALSQLNFKNDGLRRKFDSLKYDINKVEGVIYDLTLRNLN</sequence>
<evidence type="ECO:0000256" key="6">
    <source>
        <dbReference type="ARBA" id="ARBA00023125"/>
    </source>
</evidence>
<evidence type="ECO:0000256" key="1">
    <source>
        <dbReference type="ARBA" id="ARBA00004123"/>
    </source>
</evidence>
<dbReference type="GO" id="GO:0005737">
    <property type="term" value="C:cytoplasm"/>
    <property type="evidence" value="ECO:0007669"/>
    <property type="project" value="UniProtKB-SubCell"/>
</dbReference>
<dbReference type="Pfam" id="PF01997">
    <property type="entry name" value="Translin"/>
    <property type="match status" value="1"/>
</dbReference>
<organism evidence="8 9">
    <name type="scientific">Wallemia hederae</name>
    <dbReference type="NCBI Taxonomy" id="1540922"/>
    <lineage>
        <taxon>Eukaryota</taxon>
        <taxon>Fungi</taxon>
        <taxon>Dikarya</taxon>
        <taxon>Basidiomycota</taxon>
        <taxon>Wallemiomycotina</taxon>
        <taxon>Wallemiomycetes</taxon>
        <taxon>Wallemiales</taxon>
        <taxon>Wallemiaceae</taxon>
        <taxon>Wallemia</taxon>
    </lineage>
</organism>
<evidence type="ECO:0008006" key="10">
    <source>
        <dbReference type="Google" id="ProtNLM"/>
    </source>
</evidence>
<evidence type="ECO:0000313" key="9">
    <source>
        <dbReference type="Proteomes" id="UP000310189"/>
    </source>
</evidence>
<dbReference type="InterPro" id="IPR016068">
    <property type="entry name" value="Translin_N"/>
</dbReference>
<evidence type="ECO:0000256" key="5">
    <source>
        <dbReference type="ARBA" id="ARBA00022884"/>
    </source>
</evidence>
<dbReference type="GO" id="GO:0043565">
    <property type="term" value="F:sequence-specific DNA binding"/>
    <property type="evidence" value="ECO:0007669"/>
    <property type="project" value="InterPro"/>
</dbReference>
<evidence type="ECO:0000256" key="4">
    <source>
        <dbReference type="ARBA" id="ARBA00022490"/>
    </source>
</evidence>
<dbReference type="GO" id="GO:0005634">
    <property type="term" value="C:nucleus"/>
    <property type="evidence" value="ECO:0007669"/>
    <property type="project" value="UniProtKB-SubCell"/>
</dbReference>
<comment type="caution">
    <text evidence="8">The sequence shown here is derived from an EMBL/GenBank/DDBJ whole genome shotgun (WGS) entry which is preliminary data.</text>
</comment>
<evidence type="ECO:0000256" key="7">
    <source>
        <dbReference type="ARBA" id="ARBA00023242"/>
    </source>
</evidence>
<keyword evidence="5" id="KW-0694">RNA-binding</keyword>
<protein>
    <recommendedName>
        <fullName evidence="10">Translin</fullName>
    </recommendedName>
</protein>
<evidence type="ECO:0000313" key="8">
    <source>
        <dbReference type="EMBL" id="TIA89231.1"/>
    </source>
</evidence>
<dbReference type="GO" id="GO:0016070">
    <property type="term" value="P:RNA metabolic process"/>
    <property type="evidence" value="ECO:0007669"/>
    <property type="project" value="InterPro"/>
</dbReference>
<dbReference type="EMBL" id="SPNW01000029">
    <property type="protein sequence ID" value="TIA89231.1"/>
    <property type="molecule type" value="Genomic_DNA"/>
</dbReference>
<name>A0A4T0FLJ3_9BASI</name>
<dbReference type="InterPro" id="IPR016069">
    <property type="entry name" value="Translin_C"/>
</dbReference>
<dbReference type="AlphaFoldDB" id="A0A4T0FLJ3"/>
<dbReference type="GO" id="GO:0003697">
    <property type="term" value="F:single-stranded DNA binding"/>
    <property type="evidence" value="ECO:0007669"/>
    <property type="project" value="InterPro"/>
</dbReference>
<dbReference type="GO" id="GO:0003723">
    <property type="term" value="F:RNA binding"/>
    <property type="evidence" value="ECO:0007669"/>
    <property type="project" value="UniProtKB-KW"/>
</dbReference>
<dbReference type="InterPro" id="IPR033956">
    <property type="entry name" value="Translin"/>
</dbReference>
<dbReference type="InterPro" id="IPR002848">
    <property type="entry name" value="Translin_fam"/>
</dbReference>
<dbReference type="Gene3D" id="1.20.58.200">
    <property type="entry name" value="Translin, domain 2"/>
    <property type="match status" value="1"/>
</dbReference>
<dbReference type="SUPFAM" id="SSF74784">
    <property type="entry name" value="Translin"/>
    <property type="match status" value="1"/>
</dbReference>
<dbReference type="Gene3D" id="1.20.58.190">
    <property type="entry name" value="Translin, domain 1"/>
    <property type="match status" value="1"/>
</dbReference>
<reference evidence="8 9" key="1">
    <citation type="submission" date="2019-03" db="EMBL/GenBank/DDBJ databases">
        <title>Sequencing 23 genomes of Wallemia ichthyophaga.</title>
        <authorList>
            <person name="Gostincar C."/>
        </authorList>
    </citation>
    <scope>NUCLEOTIDE SEQUENCE [LARGE SCALE GENOMIC DNA]</scope>
    <source>
        <strain evidence="8 9">EXF-5753</strain>
    </source>
</reference>
<keyword evidence="7" id="KW-0539">Nucleus</keyword>
<evidence type="ECO:0000256" key="3">
    <source>
        <dbReference type="ARBA" id="ARBA00005902"/>
    </source>
</evidence>
<accession>A0A4T0FLJ3</accession>
<comment type="subcellular location">
    <subcellularLocation>
        <location evidence="2">Cytoplasm</location>
    </subcellularLocation>
    <subcellularLocation>
        <location evidence="1">Nucleus</location>
    </subcellularLocation>
</comment>
<proteinExistence type="inferred from homology"/>
<dbReference type="InterPro" id="IPR036081">
    <property type="entry name" value="Translin_sf"/>
</dbReference>
<dbReference type="PANTHER" id="PTHR10741">
    <property type="entry name" value="TRANSLIN AND TRANSLIN ASSOCIATED PROTEIN X"/>
    <property type="match status" value="1"/>
</dbReference>
<dbReference type="Proteomes" id="UP000310189">
    <property type="component" value="Unassembled WGS sequence"/>
</dbReference>
<keyword evidence="9" id="KW-1185">Reference proteome</keyword>
<keyword evidence="6" id="KW-0238">DNA-binding</keyword>